<feature type="active site" evidence="4">
    <location>
        <position position="137"/>
    </location>
</feature>
<dbReference type="AlphaFoldDB" id="A0AAJ7XJB3"/>
<feature type="region of interest" description="Disordered" evidence="5">
    <location>
        <begin position="1"/>
        <end position="61"/>
    </location>
</feature>
<dbReference type="SUPFAM" id="SSF53335">
    <property type="entry name" value="S-adenosyl-L-methionine-dependent methyltransferases"/>
    <property type="match status" value="1"/>
</dbReference>
<accession>A0AAJ7XJB3</accession>
<evidence type="ECO:0000256" key="4">
    <source>
        <dbReference type="PROSITE-ProRule" id="PRU01016"/>
    </source>
</evidence>
<dbReference type="InterPro" id="IPR001525">
    <property type="entry name" value="C5_MeTfrase"/>
</dbReference>
<dbReference type="KEGG" id="pmrn:116957914"/>
<keyword evidence="6" id="KW-1185">Reference proteome</keyword>
<dbReference type="PRINTS" id="PR00105">
    <property type="entry name" value="C5METTRFRASE"/>
</dbReference>
<dbReference type="Proteomes" id="UP001318040">
    <property type="component" value="Chromosome 66"/>
</dbReference>
<keyword evidence="1 4" id="KW-0489">Methyltransferase</keyword>
<evidence type="ECO:0000256" key="5">
    <source>
        <dbReference type="SAM" id="MobiDB-lite"/>
    </source>
</evidence>
<dbReference type="CTD" id="1787"/>
<sequence length="466" mass="48713">SGGGGSVGSAVSDRESGGGVSGGGSDGVSGGGSDGSIGSVSGGGNDGSSGGSDGDSAGPRPLRVMELFSGVGGLHYAVRLSGAPAAVVAALDVSDVANAVYRRNFPRTTLLARSLESLPDAALAALRPDALVAGPPCQPFARRGRRLGLDDRRCAGLARLVALLRRLGPRYLLLENVAGFEGSGARRALHEALDARGGYAERQEFLLGPAAVGVPNSRLRYFLVARRGGGPGFQFRAAGGVMNRLPADAEGGGAPSPLALLPAGFGAEPWQGGGKEARTAADWAPPPPPCSYKSDAPAEAARKMAQDRDANVRSLREFLDPDDDDDEAAPRRYARDSLLVPPRVLRRYGRLLDIVTPDSRRSNCFTGAYGRYVEGSGSVLLADAGANVAAAFREDEEEEGEEGEERTRRLAALGLRYFSPGEVARIHGFPDGFSFPEGLSLRKRWQLLGNSVNVRLVAELLRLTLR</sequence>
<name>A0AAJ7XJB3_PETMA</name>
<evidence type="ECO:0000256" key="2">
    <source>
        <dbReference type="ARBA" id="ARBA00022679"/>
    </source>
</evidence>
<reference evidence="7" key="1">
    <citation type="submission" date="2025-08" db="UniProtKB">
        <authorList>
            <consortium name="RefSeq"/>
        </authorList>
    </citation>
    <scope>IDENTIFICATION</scope>
    <source>
        <tissue evidence="7">Sperm</tissue>
    </source>
</reference>
<dbReference type="PROSITE" id="PS51679">
    <property type="entry name" value="SAM_MT_C5"/>
    <property type="match status" value="1"/>
</dbReference>
<dbReference type="Gene3D" id="3.90.120.10">
    <property type="entry name" value="DNA Methylase, subunit A, domain 2"/>
    <property type="match status" value="1"/>
</dbReference>
<dbReference type="InterPro" id="IPR029063">
    <property type="entry name" value="SAM-dependent_MTases_sf"/>
</dbReference>
<dbReference type="RefSeq" id="XP_032836257.1">
    <property type="nucleotide sequence ID" value="XM_032980366.1"/>
</dbReference>
<dbReference type="Pfam" id="PF00145">
    <property type="entry name" value="DNA_methylase"/>
    <property type="match status" value="2"/>
</dbReference>
<dbReference type="GO" id="GO:0005634">
    <property type="term" value="C:nucleus"/>
    <property type="evidence" value="ECO:0007669"/>
    <property type="project" value="TreeGrafter"/>
</dbReference>
<dbReference type="GO" id="GO:0032259">
    <property type="term" value="P:methylation"/>
    <property type="evidence" value="ECO:0007669"/>
    <property type="project" value="UniProtKB-KW"/>
</dbReference>
<dbReference type="PANTHER" id="PTHR46098">
    <property type="entry name" value="TRNA (CYTOSINE(38)-C(5))-METHYLTRANSFERASE"/>
    <property type="match status" value="1"/>
</dbReference>
<protein>
    <submittedName>
        <fullName evidence="7">tRNA (Cytosine(38)-C(5))-methyltransferase</fullName>
    </submittedName>
</protein>
<comment type="similarity">
    <text evidence="4">Belongs to the class I-like SAM-binding methyltransferase superfamily. C5-methyltransferase family.</text>
</comment>
<dbReference type="Gene3D" id="3.40.50.150">
    <property type="entry name" value="Vaccinia Virus protein VP39"/>
    <property type="match status" value="1"/>
</dbReference>
<gene>
    <name evidence="7" type="primary">TRDMT1</name>
</gene>
<dbReference type="PANTHER" id="PTHR46098:SF1">
    <property type="entry name" value="TRNA (CYTOSINE(38)-C(5))-METHYLTRANSFERASE"/>
    <property type="match status" value="1"/>
</dbReference>
<dbReference type="InterPro" id="IPR050750">
    <property type="entry name" value="C5-MTase"/>
</dbReference>
<evidence type="ECO:0000256" key="3">
    <source>
        <dbReference type="ARBA" id="ARBA00022691"/>
    </source>
</evidence>
<evidence type="ECO:0000256" key="1">
    <source>
        <dbReference type="ARBA" id="ARBA00022603"/>
    </source>
</evidence>
<dbReference type="GO" id="GO:0008168">
    <property type="term" value="F:methyltransferase activity"/>
    <property type="evidence" value="ECO:0007669"/>
    <property type="project" value="UniProtKB-KW"/>
</dbReference>
<feature type="compositionally biased region" description="Gly residues" evidence="5">
    <location>
        <begin position="17"/>
        <end position="53"/>
    </location>
</feature>
<feature type="region of interest" description="Disordered" evidence="5">
    <location>
        <begin position="270"/>
        <end position="307"/>
    </location>
</feature>
<proteinExistence type="inferred from homology"/>
<organism evidence="6 7">
    <name type="scientific">Petromyzon marinus</name>
    <name type="common">Sea lamprey</name>
    <dbReference type="NCBI Taxonomy" id="7757"/>
    <lineage>
        <taxon>Eukaryota</taxon>
        <taxon>Metazoa</taxon>
        <taxon>Chordata</taxon>
        <taxon>Craniata</taxon>
        <taxon>Vertebrata</taxon>
        <taxon>Cyclostomata</taxon>
        <taxon>Hyperoartia</taxon>
        <taxon>Petromyzontiformes</taxon>
        <taxon>Petromyzontidae</taxon>
        <taxon>Petromyzon</taxon>
    </lineage>
</organism>
<keyword evidence="2 4" id="KW-0808">Transferase</keyword>
<feature type="non-terminal residue" evidence="7">
    <location>
        <position position="1"/>
    </location>
</feature>
<evidence type="ECO:0000313" key="7">
    <source>
        <dbReference type="RefSeq" id="XP_032836257.1"/>
    </source>
</evidence>
<keyword evidence="3 4" id="KW-0949">S-adenosyl-L-methionine</keyword>
<evidence type="ECO:0000313" key="6">
    <source>
        <dbReference type="Proteomes" id="UP001318040"/>
    </source>
</evidence>